<evidence type="ECO:0000259" key="3">
    <source>
        <dbReference type="SMART" id="SM00093"/>
    </source>
</evidence>
<dbReference type="InterPro" id="IPR042178">
    <property type="entry name" value="Serpin_sf_1"/>
</dbReference>
<dbReference type="CDD" id="cd00172">
    <property type="entry name" value="serpin"/>
    <property type="match status" value="1"/>
</dbReference>
<dbReference type="InterPro" id="IPR000215">
    <property type="entry name" value="Serpin_fam"/>
</dbReference>
<dbReference type="Proteomes" id="UP000031668">
    <property type="component" value="Unassembled WGS sequence"/>
</dbReference>
<dbReference type="InterPro" id="IPR042185">
    <property type="entry name" value="Serpin_sf_2"/>
</dbReference>
<name>A0A0C2IHT8_THEKT</name>
<dbReference type="SUPFAM" id="SSF56574">
    <property type="entry name" value="Serpins"/>
    <property type="match status" value="1"/>
</dbReference>
<comment type="caution">
    <text evidence="4">The sequence shown here is derived from an EMBL/GenBank/DDBJ whole genome shotgun (WGS) entry which is preliminary data.</text>
</comment>
<proteinExistence type="inferred from homology"/>
<dbReference type="OMA" id="TATKWID"/>
<dbReference type="Pfam" id="PF00079">
    <property type="entry name" value="Serpin"/>
    <property type="match status" value="1"/>
</dbReference>
<dbReference type="Gene3D" id="2.30.39.10">
    <property type="entry name" value="Alpha-1-antitrypsin, domain 1"/>
    <property type="match status" value="1"/>
</dbReference>
<dbReference type="InterPro" id="IPR036186">
    <property type="entry name" value="Serpin_sf"/>
</dbReference>
<evidence type="ECO:0000313" key="4">
    <source>
        <dbReference type="EMBL" id="KII64909.1"/>
    </source>
</evidence>
<dbReference type="EMBL" id="JWZT01004076">
    <property type="protein sequence ID" value="KII64909.1"/>
    <property type="molecule type" value="Genomic_DNA"/>
</dbReference>
<dbReference type="GO" id="GO:0005615">
    <property type="term" value="C:extracellular space"/>
    <property type="evidence" value="ECO:0007669"/>
    <property type="project" value="InterPro"/>
</dbReference>
<dbReference type="OrthoDB" id="5966977at2759"/>
<dbReference type="InterPro" id="IPR023796">
    <property type="entry name" value="Serpin_dom"/>
</dbReference>
<reference evidence="4 5" key="1">
    <citation type="journal article" date="2014" name="Genome Biol. Evol.">
        <title>The genome of the myxosporean Thelohanellus kitauei shows adaptations to nutrient acquisition within its fish host.</title>
        <authorList>
            <person name="Yang Y."/>
            <person name="Xiong J."/>
            <person name="Zhou Z."/>
            <person name="Huo F."/>
            <person name="Miao W."/>
            <person name="Ran C."/>
            <person name="Liu Y."/>
            <person name="Zhang J."/>
            <person name="Feng J."/>
            <person name="Wang M."/>
            <person name="Wang M."/>
            <person name="Wang L."/>
            <person name="Yao B."/>
        </authorList>
    </citation>
    <scope>NUCLEOTIDE SEQUENCE [LARGE SCALE GENOMIC DNA]</scope>
    <source>
        <strain evidence="4">Wuqing</strain>
    </source>
</reference>
<keyword evidence="5" id="KW-1185">Reference proteome</keyword>
<protein>
    <submittedName>
        <fullName evidence="4">Glia-derived nexin</fullName>
    </submittedName>
</protein>
<dbReference type="PANTHER" id="PTHR11461">
    <property type="entry name" value="SERINE PROTEASE INHIBITOR, SERPIN"/>
    <property type="match status" value="1"/>
</dbReference>
<evidence type="ECO:0000256" key="2">
    <source>
        <dbReference type="RuleBase" id="RU000411"/>
    </source>
</evidence>
<accession>A0A0C2IHT8</accession>
<dbReference type="Gene3D" id="3.30.497.10">
    <property type="entry name" value="Antithrombin, subunit I, domain 2"/>
    <property type="match status" value="1"/>
</dbReference>
<gene>
    <name evidence="4" type="ORF">RF11_09322</name>
</gene>
<dbReference type="AlphaFoldDB" id="A0A0C2IHT8"/>
<sequence length="371" mass="42716">MSAEGVNNFTSLILNQLYASQSAAGSVILSGISLYLFMGAIDFGLKGRSHDQLSRFLNGDFEERCSGNWRHSYTATKWIDLKRLSEKISTSNAALFYSCHLYNHYQKISKIFNLNRIKMDISNPVGSAYQMNEWVSKNTIQSYRNIFDESMLVPTKMIFVHSLSFRPDWKSHFESELTKQEIFLNDKGQPISVAMMNQEVNESIYDLPDSNFRIHFKPLNHKHYFTAVVLPKEGHIVGEVLKNFKLDQMYKYFEESRSKYIKVKMPKFKISSRIDLVETFKYYGVTDIFDETRSNFGRMTNETVCIGNLIQVVNVDIDDVNVKAVTTETKKVELLSPSDEFYVTRPFLFFVYISSAKVVLISAVVTHPNAS</sequence>
<evidence type="ECO:0000256" key="1">
    <source>
        <dbReference type="ARBA" id="ARBA00009500"/>
    </source>
</evidence>
<evidence type="ECO:0000313" key="5">
    <source>
        <dbReference type="Proteomes" id="UP000031668"/>
    </source>
</evidence>
<dbReference type="SMART" id="SM00093">
    <property type="entry name" value="SERPIN"/>
    <property type="match status" value="1"/>
</dbReference>
<organism evidence="4 5">
    <name type="scientific">Thelohanellus kitauei</name>
    <name type="common">Myxosporean</name>
    <dbReference type="NCBI Taxonomy" id="669202"/>
    <lineage>
        <taxon>Eukaryota</taxon>
        <taxon>Metazoa</taxon>
        <taxon>Cnidaria</taxon>
        <taxon>Myxozoa</taxon>
        <taxon>Myxosporea</taxon>
        <taxon>Bivalvulida</taxon>
        <taxon>Platysporina</taxon>
        <taxon>Myxobolidae</taxon>
        <taxon>Thelohanellus</taxon>
    </lineage>
</organism>
<feature type="domain" description="Serpin" evidence="3">
    <location>
        <begin position="11"/>
        <end position="368"/>
    </location>
</feature>
<comment type="similarity">
    <text evidence="1 2">Belongs to the serpin family.</text>
</comment>
<dbReference type="PANTHER" id="PTHR11461:SF211">
    <property type="entry name" value="GH10112P-RELATED"/>
    <property type="match status" value="1"/>
</dbReference>
<dbReference type="GO" id="GO:0004867">
    <property type="term" value="F:serine-type endopeptidase inhibitor activity"/>
    <property type="evidence" value="ECO:0007669"/>
    <property type="project" value="InterPro"/>
</dbReference>